<name>H1L1Q3_9EURY</name>
<protein>
    <submittedName>
        <fullName evidence="1">Uncharacterized protein</fullName>
    </submittedName>
</protein>
<dbReference type="Proteomes" id="UP000003706">
    <property type="component" value="Unassembled WGS sequence"/>
</dbReference>
<sequence length="262" mass="30416">MAIISVNASDSKWTSIQPSSKGWIIIHNNNIYLYNGTLKNITPINIVYLSKTYTNDEINERYGYLYYVNSFCLGNKTYVVCNAWDGCHMGKLDIDNRILYLYGGVLGQYYNLKSNNKEVLACFDNKEGMGAEPILIELRYNKSSNELIWIGDGFYGVRADLEKYLFNCVNNSTNYKIDDFVFAPFSFDYNSKDKYWLIYVDGIYFISNENESEGYKNISGFVKYNGTFYDFKRFELNNSKLYCLYLPFINGTISPNIILTNR</sequence>
<dbReference type="AlphaFoldDB" id="H1L1Q3"/>
<dbReference type="EMBL" id="AGJL01000093">
    <property type="protein sequence ID" value="EHP83559.1"/>
    <property type="molecule type" value="Genomic_DNA"/>
</dbReference>
<proteinExistence type="predicted"/>
<accession>H1L1Q3</accession>
<evidence type="ECO:0000313" key="2">
    <source>
        <dbReference type="Proteomes" id="UP000003706"/>
    </source>
</evidence>
<evidence type="ECO:0000313" key="1">
    <source>
        <dbReference type="EMBL" id="EHP83559.1"/>
    </source>
</evidence>
<gene>
    <name evidence="1" type="ORF">MetfoDRAFT_1977</name>
</gene>
<organism evidence="1 2">
    <name type="scientific">Methanotorris formicicus Mc-S-70</name>
    <dbReference type="NCBI Taxonomy" id="647171"/>
    <lineage>
        <taxon>Archaea</taxon>
        <taxon>Methanobacteriati</taxon>
        <taxon>Methanobacteriota</taxon>
        <taxon>Methanomada group</taxon>
        <taxon>Methanococci</taxon>
        <taxon>Methanococcales</taxon>
        <taxon>Methanocaldococcaceae</taxon>
        <taxon>Methanotorris</taxon>
    </lineage>
</organism>
<comment type="caution">
    <text evidence="1">The sequence shown here is derived from an EMBL/GenBank/DDBJ whole genome shotgun (WGS) entry which is preliminary data.</text>
</comment>
<keyword evidence="2" id="KW-1185">Reference proteome</keyword>
<reference evidence="1 2" key="1">
    <citation type="submission" date="2011-09" db="EMBL/GenBank/DDBJ databases">
        <title>The draft genome of Methanotorris formicicus Mc-S-70.</title>
        <authorList>
            <consortium name="US DOE Joint Genome Institute (JGI-PGF)"/>
            <person name="Lucas S."/>
            <person name="Han J."/>
            <person name="Lapidus A."/>
            <person name="Cheng J.-F."/>
            <person name="Goodwin L."/>
            <person name="Pitluck S."/>
            <person name="Peters L."/>
            <person name="Land M.L."/>
            <person name="Hauser L."/>
            <person name="Sieprawska-Lupa M."/>
            <person name="Takai K."/>
            <person name="Miyazaki J."/>
            <person name="Whitman W."/>
            <person name="Woyke T.J."/>
        </authorList>
    </citation>
    <scope>NUCLEOTIDE SEQUENCE [LARGE SCALE GENOMIC DNA]</scope>
    <source>
        <strain evidence="1 2">Mc-S-70</strain>
    </source>
</reference>
<feature type="non-terminal residue" evidence="1">
    <location>
        <position position="262"/>
    </location>
</feature>
<dbReference type="STRING" id="647171.MetfoDRAFT_1977"/>